<reference evidence="2 3" key="1">
    <citation type="journal article" date="2019" name="Int. J. Syst. Evol. Microbiol.">
        <title>The Global Catalogue of Microorganisms (GCM) 10K type strain sequencing project: providing services to taxonomists for standard genome sequencing and annotation.</title>
        <authorList>
            <consortium name="The Broad Institute Genomics Platform"/>
            <consortium name="The Broad Institute Genome Sequencing Center for Infectious Disease"/>
            <person name="Wu L."/>
            <person name="Ma J."/>
        </authorList>
    </citation>
    <scope>NUCLEOTIDE SEQUENCE [LARGE SCALE GENOMIC DNA]</scope>
    <source>
        <strain evidence="2 3">CGMCC 1.10593</strain>
    </source>
</reference>
<dbReference type="InterPro" id="IPR013096">
    <property type="entry name" value="Cupin_2"/>
</dbReference>
<gene>
    <name evidence="2" type="ORF">ACFSBW_10020</name>
</gene>
<dbReference type="CDD" id="cd02208">
    <property type="entry name" value="cupin_RmlC-like"/>
    <property type="match status" value="2"/>
</dbReference>
<evidence type="ECO:0000313" key="2">
    <source>
        <dbReference type="EMBL" id="MFD1642206.1"/>
    </source>
</evidence>
<dbReference type="Pfam" id="PF07883">
    <property type="entry name" value="Cupin_2"/>
    <property type="match status" value="1"/>
</dbReference>
<dbReference type="InterPro" id="IPR014710">
    <property type="entry name" value="RmlC-like_jellyroll"/>
</dbReference>
<dbReference type="AlphaFoldDB" id="A0ABD6D8A9"/>
<evidence type="ECO:0000259" key="1">
    <source>
        <dbReference type="Pfam" id="PF07883"/>
    </source>
</evidence>
<feature type="domain" description="Cupin type-2" evidence="1">
    <location>
        <begin position="171"/>
        <end position="233"/>
    </location>
</feature>
<dbReference type="Proteomes" id="UP001597052">
    <property type="component" value="Unassembled WGS sequence"/>
</dbReference>
<dbReference type="InterPro" id="IPR011051">
    <property type="entry name" value="RmlC_Cupin_sf"/>
</dbReference>
<dbReference type="Gene3D" id="2.60.120.10">
    <property type="entry name" value="Jelly Rolls"/>
    <property type="match status" value="2"/>
</dbReference>
<keyword evidence="3" id="KW-1185">Reference proteome</keyword>
<name>A0ABD6D8A9_9EURY</name>
<evidence type="ECO:0000313" key="3">
    <source>
        <dbReference type="Proteomes" id="UP001597052"/>
    </source>
</evidence>
<organism evidence="2 3">
    <name type="scientific">Halohasta litorea</name>
    <dbReference type="NCBI Taxonomy" id="869891"/>
    <lineage>
        <taxon>Archaea</taxon>
        <taxon>Methanobacteriati</taxon>
        <taxon>Methanobacteriota</taxon>
        <taxon>Stenosarchaea group</taxon>
        <taxon>Halobacteria</taxon>
        <taxon>Halobacteriales</taxon>
        <taxon>Haloferacaceae</taxon>
        <taxon>Halohasta</taxon>
    </lineage>
</organism>
<dbReference type="EMBL" id="JBHUDM010000002">
    <property type="protein sequence ID" value="MFD1642206.1"/>
    <property type="molecule type" value="Genomic_DNA"/>
</dbReference>
<comment type="caution">
    <text evidence="2">The sequence shown here is derived from an EMBL/GenBank/DDBJ whole genome shotgun (WGS) entry which is preliminary data.</text>
</comment>
<dbReference type="RefSeq" id="WP_256395423.1">
    <property type="nucleotide sequence ID" value="NZ_JANHDJ010000002.1"/>
</dbReference>
<protein>
    <submittedName>
        <fullName evidence="2">Cupin domain-containing protein</fullName>
    </submittedName>
</protein>
<dbReference type="SUPFAM" id="SSF51182">
    <property type="entry name" value="RmlC-like cupins"/>
    <property type="match status" value="1"/>
</dbReference>
<proteinExistence type="predicted"/>
<accession>A0ABD6D8A9</accession>
<sequence length="250" mass="26221">MSQPSEITVVDGDALSPIDTPVAGLTAHCALSTGQATVGRCSVDAASSADWYRHPDREAYGFVHDGPLELRYRSTDGSTESIEAGETDCVRVPAGVDHQLAALDGGPAVVLIALVGSGPLFEAVDEPESTTTAPQIASRDAFVETAQLANLTRLTPFPDAPVQQVVGHADGEMASEWHHHGDNDVFGHLIAGEGYVDDGSAEPPVATAGSWFHIPAGVVHRDVNPQDAPQEYVLWLTGSEPRLVSVEGPS</sequence>